<feature type="compositionally biased region" description="Polar residues" evidence="1">
    <location>
        <begin position="30"/>
        <end position="56"/>
    </location>
</feature>
<accession>A0A2R5EK27</accession>
<comment type="caution">
    <text evidence="3">The sequence shown here is derived from an EMBL/GenBank/DDBJ whole genome shotgun (WGS) entry which is preliminary data.</text>
</comment>
<dbReference type="Pfam" id="PF01547">
    <property type="entry name" value="SBP_bac_1"/>
    <property type="match status" value="1"/>
</dbReference>
<dbReference type="PANTHER" id="PTHR43649">
    <property type="entry name" value="ARABINOSE-BINDING PROTEIN-RELATED"/>
    <property type="match status" value="1"/>
</dbReference>
<evidence type="ECO:0000313" key="4">
    <source>
        <dbReference type="Proteomes" id="UP000245202"/>
    </source>
</evidence>
<dbReference type="EMBL" id="BDQX01000069">
    <property type="protein sequence ID" value="GBG06972.1"/>
    <property type="molecule type" value="Genomic_DNA"/>
</dbReference>
<name>A0A2R5EK27_9BACL</name>
<dbReference type="InterPro" id="IPR006059">
    <property type="entry name" value="SBP"/>
</dbReference>
<organism evidence="3 4">
    <name type="scientific">Paenibacillus agaridevorans</name>
    <dbReference type="NCBI Taxonomy" id="171404"/>
    <lineage>
        <taxon>Bacteria</taxon>
        <taxon>Bacillati</taxon>
        <taxon>Bacillota</taxon>
        <taxon>Bacilli</taxon>
        <taxon>Bacillales</taxon>
        <taxon>Paenibacillaceae</taxon>
        <taxon>Paenibacillus</taxon>
    </lineage>
</organism>
<evidence type="ECO:0000256" key="2">
    <source>
        <dbReference type="SAM" id="SignalP"/>
    </source>
</evidence>
<keyword evidence="4" id="KW-1185">Reference proteome</keyword>
<proteinExistence type="predicted"/>
<dbReference type="SUPFAM" id="SSF53850">
    <property type="entry name" value="Periplasmic binding protein-like II"/>
    <property type="match status" value="1"/>
</dbReference>
<dbReference type="Proteomes" id="UP000245202">
    <property type="component" value="Unassembled WGS sequence"/>
</dbReference>
<keyword evidence="2" id="KW-0732">Signal</keyword>
<feature type="chain" id="PRO_5015362092" description="ABC transporter substrate-binding protein" evidence="2">
    <location>
        <begin position="27"/>
        <end position="455"/>
    </location>
</feature>
<evidence type="ECO:0000256" key="1">
    <source>
        <dbReference type="SAM" id="MobiDB-lite"/>
    </source>
</evidence>
<evidence type="ECO:0000313" key="3">
    <source>
        <dbReference type="EMBL" id="GBG06972.1"/>
    </source>
</evidence>
<dbReference type="PANTHER" id="PTHR43649:SF17">
    <property type="entry name" value="ABC TRANSPORTER SOLUTE BINDING PROTEIN-SUGAR TRANSPORT"/>
    <property type="match status" value="1"/>
</dbReference>
<evidence type="ECO:0008006" key="5">
    <source>
        <dbReference type="Google" id="ProtNLM"/>
    </source>
</evidence>
<dbReference type="Gene3D" id="3.40.190.10">
    <property type="entry name" value="Periplasmic binding protein-like II"/>
    <property type="match status" value="1"/>
</dbReference>
<feature type="region of interest" description="Disordered" evidence="1">
    <location>
        <begin position="30"/>
        <end position="59"/>
    </location>
</feature>
<gene>
    <name evidence="3" type="ORF">PAT3040_01518</name>
</gene>
<reference evidence="3 4" key="1">
    <citation type="submission" date="2017-08" db="EMBL/GenBank/DDBJ databases">
        <title>Substantial Increase in Enzyme Production by Combined Drug-Resistance Mutations in Paenibacillus agaridevorans.</title>
        <authorList>
            <person name="Tanaka Y."/>
            <person name="Funane K."/>
            <person name="Hosaka T."/>
            <person name="Shiwa Y."/>
            <person name="Fujita N."/>
            <person name="Miyazaki T."/>
            <person name="Yoshikawa H."/>
            <person name="Murakami K."/>
            <person name="Kasahara K."/>
            <person name="Inaoka T."/>
            <person name="Hiraga Y."/>
            <person name="Ochi K."/>
        </authorList>
    </citation>
    <scope>NUCLEOTIDE SEQUENCE [LARGE SCALE GENOMIC DNA]</scope>
    <source>
        <strain evidence="3 4">T-3040</strain>
    </source>
</reference>
<feature type="signal peptide" evidence="2">
    <location>
        <begin position="1"/>
        <end position="26"/>
    </location>
</feature>
<protein>
    <recommendedName>
        <fullName evidence="5">ABC transporter substrate-binding protein</fullName>
    </recommendedName>
</protein>
<dbReference type="PROSITE" id="PS51257">
    <property type="entry name" value="PROKAR_LIPOPROTEIN"/>
    <property type="match status" value="1"/>
</dbReference>
<dbReference type="InterPro" id="IPR050490">
    <property type="entry name" value="Bact_solute-bd_prot1"/>
</dbReference>
<dbReference type="AlphaFoldDB" id="A0A2R5EK27"/>
<sequence>MIIMVRKMISMMVSLGLILTVLSACASNSGNNAEPSQSASNTPSESATPEGTNAGTGNPADLKADLTWFGLMGPEQFEERYNQYIKQKFPNINITYINQTDEQKLEQIIASGTQIDMFLSSAGELREDYVPANMALDLTPLLEKHDVDISTIEPAYLEPVKIDGNVNLLPITDNKFVMYYNKGIFDRFGVKYPWDGMTWDEALELSKQITRNEGGKQYIGLWMSPKHYLRVAQNSAGFIDPETNKATVYNDQWKFIFDNIFYNFTRDPGLQKRAGEEWLAHKDFNKEFLVGMYVYTSGWMQSADTSLAMDWDIAAVPTFKDMPEVNTQPYATYVGISALSKNQDAAMQVLKFLISEEYQTIISKKGMITPLTTQSVRDAAFADYPFASEKNIGALFYGKPAPSRVLTRFDELVIENALDQDAVRQIAMGKLDVNTALRNAEELANKLIQEQLAQN</sequence>